<keyword evidence="1" id="KW-0732">Signal</keyword>
<evidence type="ECO:0008006" key="4">
    <source>
        <dbReference type="Google" id="ProtNLM"/>
    </source>
</evidence>
<dbReference type="InterPro" id="IPR014756">
    <property type="entry name" value="Ig_E-set"/>
</dbReference>
<dbReference type="Gene3D" id="2.60.40.10">
    <property type="entry name" value="Immunoglobulins"/>
    <property type="match status" value="1"/>
</dbReference>
<gene>
    <name evidence="2" type="ORF">CP373A1_05330</name>
</gene>
<organism evidence="2 3">
    <name type="scientific">Clostridium paraputrificum</name>
    <dbReference type="NCBI Taxonomy" id="29363"/>
    <lineage>
        <taxon>Bacteria</taxon>
        <taxon>Bacillati</taxon>
        <taxon>Bacillota</taxon>
        <taxon>Clostridia</taxon>
        <taxon>Eubacteriales</taxon>
        <taxon>Clostridiaceae</taxon>
        <taxon>Clostridium</taxon>
    </lineage>
</organism>
<evidence type="ECO:0000256" key="1">
    <source>
        <dbReference type="SAM" id="SignalP"/>
    </source>
</evidence>
<keyword evidence="3" id="KW-1185">Reference proteome</keyword>
<feature type="chain" id="PRO_5008613469" description="Chitinase A N-terminal domain-containing protein" evidence="1">
    <location>
        <begin position="31"/>
        <end position="662"/>
    </location>
</feature>
<dbReference type="Proteomes" id="UP000092714">
    <property type="component" value="Unassembled WGS sequence"/>
</dbReference>
<reference evidence="2 3" key="1">
    <citation type="submission" date="2016-06" db="EMBL/GenBank/DDBJ databases">
        <authorList>
            <person name="Kjaerup R.B."/>
            <person name="Dalgaard T.S."/>
            <person name="Juul-Madsen H.R."/>
        </authorList>
    </citation>
    <scope>NUCLEOTIDE SEQUENCE [LARGE SCALE GENOMIC DNA]</scope>
    <source>
        <strain evidence="2 3">373-A1</strain>
    </source>
</reference>
<dbReference type="eggNOG" id="COG3325">
    <property type="taxonomic scope" value="Bacteria"/>
</dbReference>
<dbReference type="OrthoDB" id="9802318at2"/>
<dbReference type="InterPro" id="IPR013783">
    <property type="entry name" value="Ig-like_fold"/>
</dbReference>
<sequence>MDGYNPKNRKKIAVALSAIILTSQAIPVNALTNDKLKNNKYTYTTLNTLISSNDTEAPGVFQISKNDWDGSPNYTITMNMWYGVNGDIWRLYENGVLIAEVPLINNTPAAQTAQYTFTDKPNKTYVYTAELVNSAGVTQARESVTHVVTKNEKPIEVPLPESASGLPAVGYTVLNEDENTFEWAVFIANPNPSYMWNGRDFSAWGLSFETDNEITSVSNCASYTQENGKVTINLKQDERLLGSKTTRVFVVQGNKKDSKAPSAFTPNIFRGNITYPKYQGLPSSWSKNKPDLNIKDLIENEAEYYSTTVKGNTGNKLMYTNPSHPTQIQLGLPNSMPVPINGVNGLKIWIPSEYLAMGIATGTELFGLNPNFMIGLSIKENFTCGLAPIESGYNENIVTVDGKQWSWPIQKKHPDGPFQQEKGNFNEVKKQYPDYLPSTAEHEDYVTLKTGDIDDPSYVHAAMTSYISLTMTREFLYAIPNNKFDEFIKDAKDPWAEFVLVDNAYNRGVYGLLQRNLFTTHREQAINTNDINAEFQLSGFANHIENISNVIKEMDKETSNIYDAKITWSEMENYFDEFRKFYGNGTPSDSEWNDMKSDVKRAFDILSEHWGDGTISYRYDFLTLLRVAEQYLPEDKHPNPTGPSWIEQIVSANNQAASAPSK</sequence>
<dbReference type="RefSeq" id="WP_065254435.1">
    <property type="nucleotide sequence ID" value="NZ_CABJAZ010000002.1"/>
</dbReference>
<dbReference type="AlphaFoldDB" id="A0A1B8RRD9"/>
<accession>A0A1B8RRD9</accession>
<evidence type="ECO:0000313" key="2">
    <source>
        <dbReference type="EMBL" id="OBY11377.1"/>
    </source>
</evidence>
<dbReference type="EMBL" id="MAPZ01000014">
    <property type="protein sequence ID" value="OBY11377.1"/>
    <property type="molecule type" value="Genomic_DNA"/>
</dbReference>
<name>A0A1B8RRD9_9CLOT</name>
<feature type="signal peptide" evidence="1">
    <location>
        <begin position="1"/>
        <end position="30"/>
    </location>
</feature>
<protein>
    <recommendedName>
        <fullName evidence="4">Chitinase A N-terminal domain-containing protein</fullName>
    </recommendedName>
</protein>
<dbReference type="SUPFAM" id="SSF81296">
    <property type="entry name" value="E set domains"/>
    <property type="match status" value="1"/>
</dbReference>
<comment type="caution">
    <text evidence="2">The sequence shown here is derived from an EMBL/GenBank/DDBJ whole genome shotgun (WGS) entry which is preliminary data.</text>
</comment>
<proteinExistence type="predicted"/>
<evidence type="ECO:0000313" key="3">
    <source>
        <dbReference type="Proteomes" id="UP000092714"/>
    </source>
</evidence>